<dbReference type="CDD" id="cd05154">
    <property type="entry name" value="ACAD10_11_N-like"/>
    <property type="match status" value="1"/>
</dbReference>
<dbReference type="InterPro" id="IPR011009">
    <property type="entry name" value="Kinase-like_dom_sf"/>
</dbReference>
<dbReference type="Pfam" id="PF01636">
    <property type="entry name" value="APH"/>
    <property type="match status" value="1"/>
</dbReference>
<sequence length="375" mass="42133">MIESREGRGIAVPIRAVTLGMEETRAGLTRWLAERFDAPDLAITAMKSPESAGVNNETLILSVSGSSPELQDVAGLVVRLEPRTSLFTAVDISLHHRIYDLLQGEPSVPTPRVFGFEEDESIVGRRFFVMEKLEGLIPADNPPYHQSGWLADMDEQERAKLWTDAIRTMARFHQLPAERFQFLKEHGIGTARQQMDYARRYYDHARGERDYPVLEQAWEWLEANFPQAPAEGFSWGDARCTNMLFQGTRCVGVLDWDMVSLAGAECDLGWWLLHDWVGSVGVGRLSGLHGPAETLRIWEEAVGREARDMEFWLMFNLFRLGGIMILLKAFLIEGGTPAEAVADIDRRNPAISILQSRFGTGDPLDMGTWADISPL</sequence>
<evidence type="ECO:0000313" key="3">
    <source>
        <dbReference type="Proteomes" id="UP000316624"/>
    </source>
</evidence>
<feature type="domain" description="Aminoglycoside phosphotransferase" evidence="1">
    <location>
        <begin position="75"/>
        <end position="277"/>
    </location>
</feature>
<keyword evidence="2" id="KW-0418">Kinase</keyword>
<evidence type="ECO:0000259" key="1">
    <source>
        <dbReference type="Pfam" id="PF01636"/>
    </source>
</evidence>
<name>A0A562KMD3_SPHWJ</name>
<dbReference type="Gene3D" id="3.30.200.20">
    <property type="entry name" value="Phosphorylase Kinase, domain 1"/>
    <property type="match status" value="1"/>
</dbReference>
<dbReference type="Proteomes" id="UP000316624">
    <property type="component" value="Unassembled WGS sequence"/>
</dbReference>
<evidence type="ECO:0000313" key="2">
    <source>
        <dbReference type="EMBL" id="TWH96598.1"/>
    </source>
</evidence>
<proteinExistence type="predicted"/>
<comment type="caution">
    <text evidence="2">The sequence shown here is derived from an EMBL/GenBank/DDBJ whole genome shotgun (WGS) entry which is preliminary data.</text>
</comment>
<protein>
    <submittedName>
        <fullName evidence="2">Aminoglycoside phosphotransferase (APT) family kinase protein</fullName>
    </submittedName>
</protein>
<dbReference type="AlphaFoldDB" id="A0A562KMD3"/>
<reference evidence="2 3" key="1">
    <citation type="journal article" date="2015" name="Stand. Genomic Sci.">
        <title>Genomic Encyclopedia of Bacterial and Archaeal Type Strains, Phase III: the genomes of soil and plant-associated and newly described type strains.</title>
        <authorList>
            <person name="Whitman W.B."/>
            <person name="Woyke T."/>
            <person name="Klenk H.P."/>
            <person name="Zhou Y."/>
            <person name="Lilburn T.G."/>
            <person name="Beck B.J."/>
            <person name="De Vos P."/>
            <person name="Vandamme P."/>
            <person name="Eisen J.A."/>
            <person name="Garrity G."/>
            <person name="Hugenholtz P."/>
            <person name="Kyrpides N.C."/>
        </authorList>
    </citation>
    <scope>NUCLEOTIDE SEQUENCE [LARGE SCALE GENOMIC DNA]</scope>
    <source>
        <strain evidence="2 3">CGMCC 1.7748</strain>
    </source>
</reference>
<gene>
    <name evidence="2" type="ORF">IQ35_00529</name>
</gene>
<dbReference type="SUPFAM" id="SSF56112">
    <property type="entry name" value="Protein kinase-like (PK-like)"/>
    <property type="match status" value="1"/>
</dbReference>
<organism evidence="2 3">
    <name type="scientific">Sphingobium wenxiniae (strain DSM 21828 / CGMCC 1.7748 / JZ-1)</name>
    <dbReference type="NCBI Taxonomy" id="595605"/>
    <lineage>
        <taxon>Bacteria</taxon>
        <taxon>Pseudomonadati</taxon>
        <taxon>Pseudomonadota</taxon>
        <taxon>Alphaproteobacteria</taxon>
        <taxon>Sphingomonadales</taxon>
        <taxon>Sphingomonadaceae</taxon>
        <taxon>Sphingobium</taxon>
    </lineage>
</organism>
<dbReference type="PANTHER" id="PTHR21310">
    <property type="entry name" value="AMINOGLYCOSIDE PHOSPHOTRANSFERASE-RELATED-RELATED"/>
    <property type="match status" value="1"/>
</dbReference>
<dbReference type="EMBL" id="VLKK01000002">
    <property type="protein sequence ID" value="TWH96598.1"/>
    <property type="molecule type" value="Genomic_DNA"/>
</dbReference>
<dbReference type="Gene3D" id="3.90.1200.10">
    <property type="match status" value="1"/>
</dbReference>
<dbReference type="InterPro" id="IPR041726">
    <property type="entry name" value="ACAD10_11_N"/>
</dbReference>
<dbReference type="RefSeq" id="WP_021246071.1">
    <property type="nucleotide sequence ID" value="NZ_JACIIY010000009.1"/>
</dbReference>
<dbReference type="InterPro" id="IPR051678">
    <property type="entry name" value="AGP_Transferase"/>
</dbReference>
<keyword evidence="2" id="KW-0808">Transferase</keyword>
<accession>A0A562KMD3</accession>
<keyword evidence="3" id="KW-1185">Reference proteome</keyword>
<dbReference type="InterPro" id="IPR002575">
    <property type="entry name" value="Aminoglycoside_PTrfase"/>
</dbReference>
<dbReference type="GO" id="GO:0016301">
    <property type="term" value="F:kinase activity"/>
    <property type="evidence" value="ECO:0007669"/>
    <property type="project" value="UniProtKB-KW"/>
</dbReference>